<protein>
    <submittedName>
        <fullName evidence="3">Putative calcium-binding protein</fullName>
    </submittedName>
</protein>
<evidence type="ECO:0000313" key="3">
    <source>
        <dbReference type="EMBL" id="APZ53762.1"/>
    </source>
</evidence>
<evidence type="ECO:0000256" key="2">
    <source>
        <dbReference type="ARBA" id="ARBA00022525"/>
    </source>
</evidence>
<dbReference type="PRINTS" id="PR00313">
    <property type="entry name" value="CABNDNGRPT"/>
</dbReference>
<dbReference type="Proteomes" id="UP000187059">
    <property type="component" value="Chromosome"/>
</dbReference>
<evidence type="ECO:0000313" key="4">
    <source>
        <dbReference type="Proteomes" id="UP000187059"/>
    </source>
</evidence>
<dbReference type="PANTHER" id="PTHR38340">
    <property type="entry name" value="S-LAYER PROTEIN"/>
    <property type="match status" value="1"/>
</dbReference>
<keyword evidence="2" id="KW-0964">Secreted</keyword>
<organism evidence="3 4">
    <name type="scientific">Salipiger abyssi</name>
    <dbReference type="NCBI Taxonomy" id="1250539"/>
    <lineage>
        <taxon>Bacteria</taxon>
        <taxon>Pseudomonadati</taxon>
        <taxon>Pseudomonadota</taxon>
        <taxon>Alphaproteobacteria</taxon>
        <taxon>Rhodobacterales</taxon>
        <taxon>Roseobacteraceae</taxon>
        <taxon>Salipiger</taxon>
    </lineage>
</organism>
<dbReference type="SUPFAM" id="SSF51120">
    <property type="entry name" value="beta-Roll"/>
    <property type="match status" value="1"/>
</dbReference>
<dbReference type="Gene3D" id="2.150.10.10">
    <property type="entry name" value="Serralysin-like metalloprotease, C-terminal"/>
    <property type="match status" value="3"/>
</dbReference>
<dbReference type="EMBL" id="CP015093">
    <property type="protein sequence ID" value="APZ53762.1"/>
    <property type="molecule type" value="Genomic_DNA"/>
</dbReference>
<dbReference type="OrthoDB" id="7872026at2"/>
<dbReference type="InterPro" id="IPR018511">
    <property type="entry name" value="Hemolysin-typ_Ca-bd_CS"/>
</dbReference>
<reference evidence="3 4" key="1">
    <citation type="submission" date="2016-04" db="EMBL/GenBank/DDBJ databases">
        <title>Deep-sea bacteria in the southern Pacific.</title>
        <authorList>
            <person name="Tang K."/>
        </authorList>
    </citation>
    <scope>NUCLEOTIDE SEQUENCE [LARGE SCALE GENOMIC DNA]</scope>
    <source>
        <strain evidence="3 4">JLT2014</strain>
    </source>
</reference>
<dbReference type="KEGG" id="paby:Ga0080574_TMP3428"/>
<dbReference type="PANTHER" id="PTHR38340:SF1">
    <property type="entry name" value="S-LAYER PROTEIN"/>
    <property type="match status" value="1"/>
</dbReference>
<gene>
    <name evidence="3" type="ORF">Ga0080574_TMP3428</name>
</gene>
<dbReference type="PROSITE" id="PS00330">
    <property type="entry name" value="HEMOLYSIN_CALCIUM"/>
    <property type="match status" value="2"/>
</dbReference>
<dbReference type="InterPro" id="IPR011049">
    <property type="entry name" value="Serralysin-like_metalloprot_C"/>
</dbReference>
<dbReference type="RefSeq" id="WP_076702659.1">
    <property type="nucleotide sequence ID" value="NZ_CP015093.1"/>
</dbReference>
<dbReference type="InterPro" id="IPR001343">
    <property type="entry name" value="Hemolysn_Ca-bd"/>
</dbReference>
<dbReference type="InterPro" id="IPR050557">
    <property type="entry name" value="RTX_toxin/Mannuronan_C5-epim"/>
</dbReference>
<keyword evidence="4" id="KW-1185">Reference proteome</keyword>
<dbReference type="GO" id="GO:0005576">
    <property type="term" value="C:extracellular region"/>
    <property type="evidence" value="ECO:0007669"/>
    <property type="project" value="UniProtKB-SubCell"/>
</dbReference>
<name>A0A1P8UWJ3_9RHOB</name>
<sequence>MTVYTLWGYRILESEDDTPIALRPASLAFVTTGERYFTYARSVDGDGNATFRISPYNLSAYLDGDAVTSPVFDYPTNEEIVRVLWNGGASEAFLYIEAAEQDDDNPLLDESFTYIFSFGPSPLPDFASVGAFNAFLDAAEAYPVNAGSGFAPGEQIRFDVLPAIVTPGNTIYGSDAADSLMGDANAVTFSGLAGADTLDGGDGTDTLIGGEGDDVLIGGTSEADLRDVVYGGADDDSIDGGYGNDELRGDSGNDTIIGGYGADTIIGGAGDDVLTGQAWSDAIFGGDGMDFINGGFGHDRVNGGAGADRFYHLGVEGHGSDWIQDFSDAEGDALVYGGSAGIGDFLVNFTETANAGAAGVEEAFVIYRPTGQILWALVDGAAQDHINLLIGGVSYDLLAL</sequence>
<proteinExistence type="predicted"/>
<dbReference type="AlphaFoldDB" id="A0A1P8UWJ3"/>
<dbReference type="GO" id="GO:0005509">
    <property type="term" value="F:calcium ion binding"/>
    <property type="evidence" value="ECO:0007669"/>
    <property type="project" value="InterPro"/>
</dbReference>
<accession>A0A1P8UWJ3</accession>
<dbReference type="STRING" id="1250539.Ga0080574_TMP3428"/>
<dbReference type="Pfam" id="PF00353">
    <property type="entry name" value="HemolysinCabind"/>
    <property type="match status" value="4"/>
</dbReference>
<evidence type="ECO:0000256" key="1">
    <source>
        <dbReference type="ARBA" id="ARBA00004613"/>
    </source>
</evidence>
<comment type="subcellular location">
    <subcellularLocation>
        <location evidence="1">Secreted</location>
    </subcellularLocation>
</comment>